<dbReference type="OrthoDB" id="3261131at2759"/>
<dbReference type="Gene3D" id="3.90.1200.10">
    <property type="match status" value="1"/>
</dbReference>
<dbReference type="SUPFAM" id="SSF56112">
    <property type="entry name" value="Protein kinase-like (PK-like)"/>
    <property type="match status" value="1"/>
</dbReference>
<organism evidence="1 2">
    <name type="scientific">Heliocybe sulcata</name>
    <dbReference type="NCBI Taxonomy" id="5364"/>
    <lineage>
        <taxon>Eukaryota</taxon>
        <taxon>Fungi</taxon>
        <taxon>Dikarya</taxon>
        <taxon>Basidiomycota</taxon>
        <taxon>Agaricomycotina</taxon>
        <taxon>Agaricomycetes</taxon>
        <taxon>Gloeophyllales</taxon>
        <taxon>Gloeophyllaceae</taxon>
        <taxon>Heliocybe</taxon>
    </lineage>
</organism>
<dbReference type="Proteomes" id="UP000305948">
    <property type="component" value="Unassembled WGS sequence"/>
</dbReference>
<accession>A0A5C3N7I1</accession>
<reference evidence="1 2" key="1">
    <citation type="journal article" date="2019" name="Nat. Ecol. Evol.">
        <title>Megaphylogeny resolves global patterns of mushroom evolution.</title>
        <authorList>
            <person name="Varga T."/>
            <person name="Krizsan K."/>
            <person name="Foldi C."/>
            <person name="Dima B."/>
            <person name="Sanchez-Garcia M."/>
            <person name="Sanchez-Ramirez S."/>
            <person name="Szollosi G.J."/>
            <person name="Szarkandi J.G."/>
            <person name="Papp V."/>
            <person name="Albert L."/>
            <person name="Andreopoulos W."/>
            <person name="Angelini C."/>
            <person name="Antonin V."/>
            <person name="Barry K.W."/>
            <person name="Bougher N.L."/>
            <person name="Buchanan P."/>
            <person name="Buyck B."/>
            <person name="Bense V."/>
            <person name="Catcheside P."/>
            <person name="Chovatia M."/>
            <person name="Cooper J."/>
            <person name="Damon W."/>
            <person name="Desjardin D."/>
            <person name="Finy P."/>
            <person name="Geml J."/>
            <person name="Haridas S."/>
            <person name="Hughes K."/>
            <person name="Justo A."/>
            <person name="Karasinski D."/>
            <person name="Kautmanova I."/>
            <person name="Kiss B."/>
            <person name="Kocsube S."/>
            <person name="Kotiranta H."/>
            <person name="LaButti K.M."/>
            <person name="Lechner B.E."/>
            <person name="Liimatainen K."/>
            <person name="Lipzen A."/>
            <person name="Lukacs Z."/>
            <person name="Mihaltcheva S."/>
            <person name="Morgado L.N."/>
            <person name="Niskanen T."/>
            <person name="Noordeloos M.E."/>
            <person name="Ohm R.A."/>
            <person name="Ortiz-Santana B."/>
            <person name="Ovrebo C."/>
            <person name="Racz N."/>
            <person name="Riley R."/>
            <person name="Savchenko A."/>
            <person name="Shiryaev A."/>
            <person name="Soop K."/>
            <person name="Spirin V."/>
            <person name="Szebenyi C."/>
            <person name="Tomsovsky M."/>
            <person name="Tulloss R.E."/>
            <person name="Uehling J."/>
            <person name="Grigoriev I.V."/>
            <person name="Vagvolgyi C."/>
            <person name="Papp T."/>
            <person name="Martin F.M."/>
            <person name="Miettinen O."/>
            <person name="Hibbett D.S."/>
            <person name="Nagy L.G."/>
        </authorList>
    </citation>
    <scope>NUCLEOTIDE SEQUENCE [LARGE SCALE GENOMIC DNA]</scope>
    <source>
        <strain evidence="1 2">OMC1185</strain>
    </source>
</reference>
<gene>
    <name evidence="1" type="ORF">OE88DRAFT_1643895</name>
</gene>
<dbReference type="AlphaFoldDB" id="A0A5C3N7I1"/>
<name>A0A5C3N7I1_9AGAM</name>
<dbReference type="EMBL" id="ML213508">
    <property type="protein sequence ID" value="TFK53253.1"/>
    <property type="molecule type" value="Genomic_DNA"/>
</dbReference>
<dbReference type="STRING" id="5364.A0A5C3N7I1"/>
<protein>
    <submittedName>
        <fullName evidence="1">Uncharacterized protein</fullName>
    </submittedName>
</protein>
<evidence type="ECO:0000313" key="2">
    <source>
        <dbReference type="Proteomes" id="UP000305948"/>
    </source>
</evidence>
<evidence type="ECO:0000313" key="1">
    <source>
        <dbReference type="EMBL" id="TFK53253.1"/>
    </source>
</evidence>
<sequence>MTETFIAVGDCQDTLSELLHEWGIVPEEPYPGRIGAFKDNGDLLVKLEMGLGGSDPFVEAIHCYLEQLLEFTQTQTDPAILAKVSFPAILLLHFGPYLAVAAVAYTDQPIAEHLACVPLHMHSTNTEEAERGSRVLSALRVALHDLRETCPTLPSRGPVLVSLSATFMTMRAIEDSRAFRAHLVGPDSAGKRLYVKFSVRYSEEAHRAAHAIGLAPELHAVNDVYGWYMAVMDDRSSAYTSLWDLKENGDIVRHKWVPVLGWAQEAVQEKLALLHERGFVHGDVRDANVLVRNTEGERDVLLVDWDWAGATPKARYPYTMSRRGIDRPGSAMPGEQITPEHDNWMSERLLTRPRFLWL</sequence>
<dbReference type="InterPro" id="IPR011009">
    <property type="entry name" value="Kinase-like_dom_sf"/>
</dbReference>
<keyword evidence="2" id="KW-1185">Reference proteome</keyword>
<proteinExistence type="predicted"/>